<comment type="caution">
    <text evidence="1">The sequence shown here is derived from an EMBL/GenBank/DDBJ whole genome shotgun (WGS) entry which is preliminary data.</text>
</comment>
<organism evidence="1 2">
    <name type="scientific">Roseisolibacter agri</name>
    <dbReference type="NCBI Taxonomy" id="2014610"/>
    <lineage>
        <taxon>Bacteria</taxon>
        <taxon>Pseudomonadati</taxon>
        <taxon>Gemmatimonadota</taxon>
        <taxon>Gemmatimonadia</taxon>
        <taxon>Gemmatimonadales</taxon>
        <taxon>Gemmatimonadaceae</taxon>
        <taxon>Roseisolibacter</taxon>
    </lineage>
</organism>
<proteinExistence type="predicted"/>
<dbReference type="Proteomes" id="UP001161325">
    <property type="component" value="Unassembled WGS sequence"/>
</dbReference>
<accession>A0AA37VER0</accession>
<evidence type="ECO:0000313" key="2">
    <source>
        <dbReference type="Proteomes" id="UP001161325"/>
    </source>
</evidence>
<evidence type="ECO:0000313" key="1">
    <source>
        <dbReference type="EMBL" id="GLC25619.1"/>
    </source>
</evidence>
<dbReference type="EMBL" id="BRXS01000003">
    <property type="protein sequence ID" value="GLC25619.1"/>
    <property type="molecule type" value="Genomic_DNA"/>
</dbReference>
<gene>
    <name evidence="1" type="ORF">rosag_21320</name>
</gene>
<name>A0AA37VER0_9BACT</name>
<dbReference type="AlphaFoldDB" id="A0AA37VER0"/>
<protein>
    <submittedName>
        <fullName evidence="1">Uncharacterized protein</fullName>
    </submittedName>
</protein>
<keyword evidence="2" id="KW-1185">Reference proteome</keyword>
<sequence length="435" mass="46930">MSRPVQSPRALIALFALPLLAILLVALLAAPARAQWGCSTARRGTHISISENNERRALLISDAERCLEVRSVGAVEFTDDDADVRRLAFGGTLSVEETRGGVTRRVEFVERDGRIARRYLQDGQVRDEADGAAWIRGILPQVARESHIGAEARAARVLRQRGVPGVLDEVRQIASGSVKRIYLAEILERGRPTDDDLRAVVRAADRHLSSDSDKGQVLRAVAERRGVDAGTLAAVVDAARSISSDSEKARVLASALSAPAANADTRTTAAAVTRTISSDRAKGELLAALAPGATASDVMRAEWLRGARTISSDSERRRVLMAALDSPTQGDALLTAPGARDALFDVVDGISSDRERGTVLRAIVRRDRLSQPALLAALRSAGRISSDREKAEVLLAAAARRDALADEEVRRTFLKTTREISSSSEYRRVMDAVIR</sequence>
<reference evidence="1" key="1">
    <citation type="submission" date="2022-08" db="EMBL/GenBank/DDBJ databases">
        <title>Draft genome sequencing of Roseisolibacter agri AW1220.</title>
        <authorList>
            <person name="Tobiishi Y."/>
            <person name="Tonouchi A."/>
        </authorList>
    </citation>
    <scope>NUCLEOTIDE SEQUENCE</scope>
    <source>
        <strain evidence="1">AW1220</strain>
    </source>
</reference>
<dbReference type="RefSeq" id="WP_284350074.1">
    <property type="nucleotide sequence ID" value="NZ_BRXS01000003.1"/>
</dbReference>